<keyword evidence="11" id="KW-1185">Reference proteome</keyword>
<dbReference type="Pfam" id="PF00067">
    <property type="entry name" value="p450"/>
    <property type="match status" value="1"/>
</dbReference>
<dbReference type="InterPro" id="IPR002401">
    <property type="entry name" value="Cyt_P450_E_grp-I"/>
</dbReference>
<dbReference type="PANTHER" id="PTHR24291">
    <property type="entry name" value="CYTOCHROME P450 FAMILY 4"/>
    <property type="match status" value="1"/>
</dbReference>
<evidence type="ECO:0000256" key="3">
    <source>
        <dbReference type="ARBA" id="ARBA00022723"/>
    </source>
</evidence>
<dbReference type="AlphaFoldDB" id="A0A919VFB3"/>
<dbReference type="GO" id="GO:0005506">
    <property type="term" value="F:iron ion binding"/>
    <property type="evidence" value="ECO:0007669"/>
    <property type="project" value="InterPro"/>
</dbReference>
<dbReference type="InterPro" id="IPR001128">
    <property type="entry name" value="Cyt_P450"/>
</dbReference>
<keyword evidence="6 8" id="KW-0503">Monooxygenase</keyword>
<dbReference type="GO" id="GO:0016705">
    <property type="term" value="F:oxidoreductase activity, acting on paired donors, with incorporation or reduction of molecular oxygen"/>
    <property type="evidence" value="ECO:0007669"/>
    <property type="project" value="InterPro"/>
</dbReference>
<evidence type="ECO:0000256" key="5">
    <source>
        <dbReference type="ARBA" id="ARBA00023004"/>
    </source>
</evidence>
<dbReference type="Proteomes" id="UP000606172">
    <property type="component" value="Unassembled WGS sequence"/>
</dbReference>
<evidence type="ECO:0000313" key="10">
    <source>
        <dbReference type="EMBL" id="GII95959.1"/>
    </source>
</evidence>
<reference evidence="10" key="1">
    <citation type="submission" date="2021-01" db="EMBL/GenBank/DDBJ databases">
        <title>Whole genome shotgun sequence of Sinosporangium siamense NBRC 109515.</title>
        <authorList>
            <person name="Komaki H."/>
            <person name="Tamura T."/>
        </authorList>
    </citation>
    <scope>NUCLEOTIDE SEQUENCE</scope>
    <source>
        <strain evidence="10">NBRC 109515</strain>
    </source>
</reference>
<sequence>MSAADVNAPLAAPGQPRRIPRASGGLPLIGHSLRLLRDPLPLLDSLSAYGNLVSVRVGPLDLIFICDPALARRVQLDDRTFDKGGALWRRIRETLGDGLLTCPHSRHRRQRRLTQPAFNSPRMPGYAKTIGDETAALLATWHNGRLVDVVAETTELSMRIALATMFSTGLPPESRDHFIADLDVLLQGAYRRSLTPPAITRLPTPGNRRYLQAGERMRHMLETIVAERRARGGDRGDLLSALLAARDEEADPAVGESARLSDGEVIDQVVTFFTAGSETTAGIVQWALHELTKAPEVAERVRAEVDEVLAGAPAGIEHLPRLAETGRVVSEILRLYPPGWFVMRQVTADIDLGGHRLPAGSTLVVSSYVIHNRADLYENPRHFDPARWLDPGRSSPQNDAYFPFGMGARKCIGDQFGRLSSTLMLADIMAKWRLEAVPEHPVRLEAGLTLRPAGLKLRAIARTP</sequence>
<dbReference type="PRINTS" id="PR00385">
    <property type="entry name" value="P450"/>
</dbReference>
<dbReference type="InterPro" id="IPR050196">
    <property type="entry name" value="Cytochrome_P450_Monoox"/>
</dbReference>
<dbReference type="EMBL" id="BOOW01000041">
    <property type="protein sequence ID" value="GII95959.1"/>
    <property type="molecule type" value="Genomic_DNA"/>
</dbReference>
<dbReference type="CDD" id="cd11049">
    <property type="entry name" value="CYP170A1-like"/>
    <property type="match status" value="1"/>
</dbReference>
<comment type="cofactor">
    <cofactor evidence="7">
        <name>heme</name>
        <dbReference type="ChEBI" id="CHEBI:30413"/>
    </cofactor>
</comment>
<comment type="caution">
    <text evidence="10">The sequence shown here is derived from an EMBL/GenBank/DDBJ whole genome shotgun (WGS) entry which is preliminary data.</text>
</comment>
<organism evidence="10 11">
    <name type="scientific">Sinosporangium siamense</name>
    <dbReference type="NCBI Taxonomy" id="1367973"/>
    <lineage>
        <taxon>Bacteria</taxon>
        <taxon>Bacillati</taxon>
        <taxon>Actinomycetota</taxon>
        <taxon>Actinomycetes</taxon>
        <taxon>Streptosporangiales</taxon>
        <taxon>Streptosporangiaceae</taxon>
        <taxon>Sinosporangium</taxon>
    </lineage>
</organism>
<feature type="region of interest" description="Disordered" evidence="9">
    <location>
        <begin position="1"/>
        <end position="23"/>
    </location>
</feature>
<dbReference type="GO" id="GO:0020037">
    <property type="term" value="F:heme binding"/>
    <property type="evidence" value="ECO:0007669"/>
    <property type="project" value="InterPro"/>
</dbReference>
<evidence type="ECO:0000313" key="11">
    <source>
        <dbReference type="Proteomes" id="UP000606172"/>
    </source>
</evidence>
<dbReference type="SUPFAM" id="SSF48264">
    <property type="entry name" value="Cytochrome P450"/>
    <property type="match status" value="1"/>
</dbReference>
<evidence type="ECO:0000256" key="2">
    <source>
        <dbReference type="ARBA" id="ARBA00022617"/>
    </source>
</evidence>
<evidence type="ECO:0000256" key="4">
    <source>
        <dbReference type="ARBA" id="ARBA00023002"/>
    </source>
</evidence>
<feature type="binding site" description="axial binding residue" evidence="7">
    <location>
        <position position="411"/>
    </location>
    <ligand>
        <name>heme</name>
        <dbReference type="ChEBI" id="CHEBI:30413"/>
    </ligand>
    <ligandPart>
        <name>Fe</name>
        <dbReference type="ChEBI" id="CHEBI:18248"/>
    </ligandPart>
</feature>
<keyword evidence="2 7" id="KW-0349">Heme</keyword>
<dbReference type="PROSITE" id="PS00086">
    <property type="entry name" value="CYTOCHROME_P450"/>
    <property type="match status" value="1"/>
</dbReference>
<dbReference type="InterPro" id="IPR036396">
    <property type="entry name" value="Cyt_P450_sf"/>
</dbReference>
<name>A0A919VFB3_9ACTN</name>
<gene>
    <name evidence="10" type="ORF">Ssi02_61900</name>
</gene>
<keyword evidence="5 7" id="KW-0408">Iron</keyword>
<protein>
    <submittedName>
        <fullName evidence="10">Cytochrome P450</fullName>
    </submittedName>
</protein>
<dbReference type="PRINTS" id="PR00463">
    <property type="entry name" value="EP450I"/>
</dbReference>
<dbReference type="PANTHER" id="PTHR24291:SF50">
    <property type="entry name" value="BIFUNCTIONAL ALBAFLAVENONE MONOOXYGENASE_TERPENE SYNTHASE"/>
    <property type="match status" value="1"/>
</dbReference>
<keyword evidence="3 7" id="KW-0479">Metal-binding</keyword>
<dbReference type="GO" id="GO:0004497">
    <property type="term" value="F:monooxygenase activity"/>
    <property type="evidence" value="ECO:0007669"/>
    <property type="project" value="UniProtKB-KW"/>
</dbReference>
<keyword evidence="4 8" id="KW-0560">Oxidoreductase</keyword>
<proteinExistence type="inferred from homology"/>
<evidence type="ECO:0000256" key="6">
    <source>
        <dbReference type="ARBA" id="ARBA00023033"/>
    </source>
</evidence>
<accession>A0A919VFB3</accession>
<evidence type="ECO:0000256" key="7">
    <source>
        <dbReference type="PIRSR" id="PIRSR602401-1"/>
    </source>
</evidence>
<evidence type="ECO:0000256" key="1">
    <source>
        <dbReference type="ARBA" id="ARBA00010617"/>
    </source>
</evidence>
<dbReference type="InterPro" id="IPR017972">
    <property type="entry name" value="Cyt_P450_CS"/>
</dbReference>
<comment type="similarity">
    <text evidence="1 8">Belongs to the cytochrome P450 family.</text>
</comment>
<dbReference type="Gene3D" id="1.10.630.10">
    <property type="entry name" value="Cytochrome P450"/>
    <property type="match status" value="1"/>
</dbReference>
<evidence type="ECO:0000256" key="8">
    <source>
        <dbReference type="RuleBase" id="RU000461"/>
    </source>
</evidence>
<evidence type="ECO:0000256" key="9">
    <source>
        <dbReference type="SAM" id="MobiDB-lite"/>
    </source>
</evidence>
<dbReference type="RefSeq" id="WP_204030993.1">
    <property type="nucleotide sequence ID" value="NZ_BOOW01000041.1"/>
</dbReference>